<name>A0A443SDZ4_9ACAR</name>
<dbReference type="PANTHER" id="PTHR43975">
    <property type="entry name" value="ZGC:101858"/>
    <property type="match status" value="1"/>
</dbReference>
<reference evidence="1 2" key="1">
    <citation type="journal article" date="2018" name="Gigascience">
        <title>Genomes of trombidid mites reveal novel predicted allergens and laterally-transferred genes associated with secondary metabolism.</title>
        <authorList>
            <person name="Dong X."/>
            <person name="Chaisiri K."/>
            <person name="Xia D."/>
            <person name="Armstrong S.D."/>
            <person name="Fang Y."/>
            <person name="Donnelly M.J."/>
            <person name="Kadowaki T."/>
            <person name="McGarry J.W."/>
            <person name="Darby A.C."/>
            <person name="Makepeace B.L."/>
        </authorList>
    </citation>
    <scope>NUCLEOTIDE SEQUENCE [LARGE SCALE GENOMIC DNA]</scope>
    <source>
        <strain evidence="1">UoL-UT</strain>
    </source>
</reference>
<dbReference type="Pfam" id="PF13561">
    <property type="entry name" value="adh_short_C2"/>
    <property type="match status" value="1"/>
</dbReference>
<dbReference type="VEuPathDB" id="VectorBase:LDEU006320"/>
<evidence type="ECO:0000313" key="1">
    <source>
        <dbReference type="EMBL" id="RWS25721.1"/>
    </source>
</evidence>
<dbReference type="OrthoDB" id="6506490at2759"/>
<dbReference type="InterPro" id="IPR002347">
    <property type="entry name" value="SDR_fam"/>
</dbReference>
<comment type="caution">
    <text evidence="1">The sequence shown here is derived from an EMBL/GenBank/DDBJ whole genome shotgun (WGS) entry which is preliminary data.</text>
</comment>
<dbReference type="AlphaFoldDB" id="A0A443SDZ4"/>
<protein>
    <submittedName>
        <fullName evidence="1">3-ketoacyl-ACP reductase-like protein</fullName>
    </submittedName>
</protein>
<dbReference type="Gene3D" id="3.40.50.720">
    <property type="entry name" value="NAD(P)-binding Rossmann-like Domain"/>
    <property type="match status" value="1"/>
</dbReference>
<accession>A0A443SDZ4</accession>
<gene>
    <name evidence="1" type="ORF">B4U80_06251</name>
</gene>
<keyword evidence="2" id="KW-1185">Reference proteome</keyword>
<feature type="non-terminal residue" evidence="1">
    <location>
        <position position="1"/>
    </location>
</feature>
<dbReference type="InterPro" id="IPR036291">
    <property type="entry name" value="NAD(P)-bd_dom_sf"/>
</dbReference>
<evidence type="ECO:0000313" key="2">
    <source>
        <dbReference type="Proteomes" id="UP000288716"/>
    </source>
</evidence>
<dbReference type="STRING" id="299467.A0A443SDZ4"/>
<sequence>SPSHVKTNLLRNAFPFGADAFDEHEEKIAKTYPLRRMGQPIDVAKAIAFLASDDASFTTGESMLIDGGALWGAISNATLDE</sequence>
<proteinExistence type="predicted"/>
<dbReference type="PANTHER" id="PTHR43975:SF2">
    <property type="entry name" value="EG:BACR7A4.14 PROTEIN-RELATED"/>
    <property type="match status" value="1"/>
</dbReference>
<dbReference type="SUPFAM" id="SSF51735">
    <property type="entry name" value="NAD(P)-binding Rossmann-fold domains"/>
    <property type="match status" value="1"/>
</dbReference>
<dbReference type="EMBL" id="NCKV01003437">
    <property type="protein sequence ID" value="RWS25721.1"/>
    <property type="molecule type" value="Genomic_DNA"/>
</dbReference>
<organism evidence="1 2">
    <name type="scientific">Leptotrombidium deliense</name>
    <dbReference type="NCBI Taxonomy" id="299467"/>
    <lineage>
        <taxon>Eukaryota</taxon>
        <taxon>Metazoa</taxon>
        <taxon>Ecdysozoa</taxon>
        <taxon>Arthropoda</taxon>
        <taxon>Chelicerata</taxon>
        <taxon>Arachnida</taxon>
        <taxon>Acari</taxon>
        <taxon>Acariformes</taxon>
        <taxon>Trombidiformes</taxon>
        <taxon>Prostigmata</taxon>
        <taxon>Anystina</taxon>
        <taxon>Parasitengona</taxon>
        <taxon>Trombiculoidea</taxon>
        <taxon>Trombiculidae</taxon>
        <taxon>Leptotrombidium</taxon>
    </lineage>
</organism>
<dbReference type="Proteomes" id="UP000288716">
    <property type="component" value="Unassembled WGS sequence"/>
</dbReference>